<feature type="compositionally biased region" description="Pro residues" evidence="1">
    <location>
        <begin position="24"/>
        <end position="39"/>
    </location>
</feature>
<gene>
    <name evidence="2" type="ORF">RIF29_39645</name>
</gene>
<keyword evidence="3" id="KW-1185">Reference proteome</keyword>
<dbReference type="AlphaFoldDB" id="A0AAN9HTI3"/>
<sequence length="256" mass="28549">MGDLPPPRQQSSLLLMHRASQPPFKSPLPARPPWQPPMRSPLLVKSPSCLPHRPSSYLSPRSPSYLPLQSPLPVVMQSPLPVAIAMQPTPLLNNVNGGLVKHMPRIKPNQNPQAPNPPSVTGCGWINLAPEPYDQGPFYFGARPNDSRRYHRFGSPPPQPRVNVYAFVENKREMVQNQTSTFALLSGGTGVFHPLPYFRKAYKKSRKKVSKGMRKNQGGTSPTIKISNQNDGLVKEEEYHQGSPSSDYGLPKEWTY</sequence>
<name>A0AAN9HTI3_CROPI</name>
<dbReference type="Proteomes" id="UP001372338">
    <property type="component" value="Unassembled WGS sequence"/>
</dbReference>
<feature type="region of interest" description="Disordered" evidence="1">
    <location>
        <begin position="206"/>
        <end position="256"/>
    </location>
</feature>
<accession>A0AAN9HTI3</accession>
<proteinExistence type="predicted"/>
<reference evidence="2 3" key="1">
    <citation type="submission" date="2024-01" db="EMBL/GenBank/DDBJ databases">
        <title>The genomes of 5 underutilized Papilionoideae crops provide insights into root nodulation and disease resistanc.</title>
        <authorList>
            <person name="Yuan L."/>
        </authorList>
    </citation>
    <scope>NUCLEOTIDE SEQUENCE [LARGE SCALE GENOMIC DNA]</scope>
    <source>
        <strain evidence="2">ZHUSHIDOU_FW_LH</strain>
        <tissue evidence="2">Leaf</tissue>
    </source>
</reference>
<feature type="compositionally biased region" description="Polar residues" evidence="1">
    <location>
        <begin position="217"/>
        <end position="231"/>
    </location>
</feature>
<feature type="region of interest" description="Disordered" evidence="1">
    <location>
        <begin position="1"/>
        <end position="40"/>
    </location>
</feature>
<evidence type="ECO:0000313" key="3">
    <source>
        <dbReference type="Proteomes" id="UP001372338"/>
    </source>
</evidence>
<organism evidence="2 3">
    <name type="scientific">Crotalaria pallida</name>
    <name type="common">Smooth rattlebox</name>
    <name type="synonym">Crotalaria striata</name>
    <dbReference type="NCBI Taxonomy" id="3830"/>
    <lineage>
        <taxon>Eukaryota</taxon>
        <taxon>Viridiplantae</taxon>
        <taxon>Streptophyta</taxon>
        <taxon>Embryophyta</taxon>
        <taxon>Tracheophyta</taxon>
        <taxon>Spermatophyta</taxon>
        <taxon>Magnoliopsida</taxon>
        <taxon>eudicotyledons</taxon>
        <taxon>Gunneridae</taxon>
        <taxon>Pentapetalae</taxon>
        <taxon>rosids</taxon>
        <taxon>fabids</taxon>
        <taxon>Fabales</taxon>
        <taxon>Fabaceae</taxon>
        <taxon>Papilionoideae</taxon>
        <taxon>50 kb inversion clade</taxon>
        <taxon>genistoids sensu lato</taxon>
        <taxon>core genistoids</taxon>
        <taxon>Crotalarieae</taxon>
        <taxon>Crotalaria</taxon>
    </lineage>
</organism>
<comment type="caution">
    <text evidence="2">The sequence shown here is derived from an EMBL/GenBank/DDBJ whole genome shotgun (WGS) entry which is preliminary data.</text>
</comment>
<protein>
    <submittedName>
        <fullName evidence="2">Uncharacterized protein</fullName>
    </submittedName>
</protein>
<evidence type="ECO:0000313" key="2">
    <source>
        <dbReference type="EMBL" id="KAK7244818.1"/>
    </source>
</evidence>
<dbReference type="EMBL" id="JAYWIO010000008">
    <property type="protein sequence ID" value="KAK7244818.1"/>
    <property type="molecule type" value="Genomic_DNA"/>
</dbReference>
<evidence type="ECO:0000256" key="1">
    <source>
        <dbReference type="SAM" id="MobiDB-lite"/>
    </source>
</evidence>